<dbReference type="InterPro" id="IPR029064">
    <property type="entry name" value="Ribosomal_eL30-like_sf"/>
</dbReference>
<sequence length="213" mass="23920">MPTSIVIEGKISVDAVLRSNFRNVLTIFYDVAKLQRTKNKKRARSLKQTLELGNSKEVKIEAVDQKWFEQHAIGKTHGGIAAIVGERTYQKIPELLKSKPCVIFFLDGIEDPYNLGYTIRSLYAAGIDGIVMRQRNWLDVEGIIIKSSAGTSELMPMALVEDLETTTNYFKSKNYTIACTGKDEGQSIYQSNLKPPLFIVIGGEKRGINRNIF</sequence>
<dbReference type="EMBL" id="BART01033486">
    <property type="protein sequence ID" value="GAH07866.1"/>
    <property type="molecule type" value="Genomic_DNA"/>
</dbReference>
<dbReference type="PANTHER" id="PTHR46429">
    <property type="entry name" value="23S RRNA (GUANOSINE-2'-O-)-METHYLTRANSFERASE RLMB"/>
    <property type="match status" value="1"/>
</dbReference>
<evidence type="ECO:0000313" key="4">
    <source>
        <dbReference type="EMBL" id="GAH07866.1"/>
    </source>
</evidence>
<comment type="caution">
    <text evidence="4">The sequence shown here is derived from an EMBL/GenBank/DDBJ whole genome shotgun (WGS) entry which is preliminary data.</text>
</comment>
<protein>
    <recommendedName>
        <fullName evidence="3">RNA 2-O ribose methyltransferase substrate binding domain-containing protein</fullName>
    </recommendedName>
</protein>
<dbReference type="GO" id="GO:0006396">
    <property type="term" value="P:RNA processing"/>
    <property type="evidence" value="ECO:0007669"/>
    <property type="project" value="InterPro"/>
</dbReference>
<dbReference type="InterPro" id="IPR004441">
    <property type="entry name" value="rRNA_MeTrfase_TrmH"/>
</dbReference>
<name>X1CHS5_9ZZZZ</name>
<proteinExistence type="predicted"/>
<reference evidence="4" key="1">
    <citation type="journal article" date="2014" name="Front. Microbiol.">
        <title>High frequency of phylogenetically diverse reductive dehalogenase-homologous genes in deep subseafloor sedimentary metagenomes.</title>
        <authorList>
            <person name="Kawai M."/>
            <person name="Futagami T."/>
            <person name="Toyoda A."/>
            <person name="Takaki Y."/>
            <person name="Nishi S."/>
            <person name="Hori S."/>
            <person name="Arai W."/>
            <person name="Tsubouchi T."/>
            <person name="Morono Y."/>
            <person name="Uchiyama I."/>
            <person name="Ito T."/>
            <person name="Fujiyama A."/>
            <person name="Inagaki F."/>
            <person name="Takami H."/>
        </authorList>
    </citation>
    <scope>NUCLEOTIDE SEQUENCE</scope>
    <source>
        <strain evidence="4">Expedition CK06-06</strain>
    </source>
</reference>
<keyword evidence="1" id="KW-0489">Methyltransferase</keyword>
<dbReference type="Gene3D" id="3.40.1280.10">
    <property type="match status" value="1"/>
</dbReference>
<dbReference type="Pfam" id="PF00588">
    <property type="entry name" value="SpoU_methylase"/>
    <property type="match status" value="1"/>
</dbReference>
<dbReference type="GO" id="GO:0008173">
    <property type="term" value="F:RNA methyltransferase activity"/>
    <property type="evidence" value="ECO:0007669"/>
    <property type="project" value="InterPro"/>
</dbReference>
<dbReference type="PANTHER" id="PTHR46429:SF2">
    <property type="entry name" value="TRNA_RRNA METHYLTRANSFERASE"/>
    <property type="match status" value="1"/>
</dbReference>
<dbReference type="InterPro" id="IPR001537">
    <property type="entry name" value="SpoU_MeTrfase"/>
</dbReference>
<dbReference type="AlphaFoldDB" id="X1CHS5"/>
<dbReference type="InterPro" id="IPR029028">
    <property type="entry name" value="Alpha/beta_knot_MTases"/>
</dbReference>
<evidence type="ECO:0000256" key="1">
    <source>
        <dbReference type="ARBA" id="ARBA00022603"/>
    </source>
</evidence>
<dbReference type="InterPro" id="IPR013123">
    <property type="entry name" value="SpoU_subst-bd"/>
</dbReference>
<dbReference type="GO" id="GO:0032259">
    <property type="term" value="P:methylation"/>
    <property type="evidence" value="ECO:0007669"/>
    <property type="project" value="UniProtKB-KW"/>
</dbReference>
<organism evidence="4">
    <name type="scientific">marine sediment metagenome</name>
    <dbReference type="NCBI Taxonomy" id="412755"/>
    <lineage>
        <taxon>unclassified sequences</taxon>
        <taxon>metagenomes</taxon>
        <taxon>ecological metagenomes</taxon>
    </lineage>
</organism>
<dbReference type="Pfam" id="PF08032">
    <property type="entry name" value="SpoU_sub_bind"/>
    <property type="match status" value="1"/>
</dbReference>
<dbReference type="SMART" id="SM00967">
    <property type="entry name" value="SpoU_sub_bind"/>
    <property type="match status" value="1"/>
</dbReference>
<accession>X1CHS5</accession>
<dbReference type="Gene3D" id="3.30.1330.30">
    <property type="match status" value="1"/>
</dbReference>
<evidence type="ECO:0000259" key="3">
    <source>
        <dbReference type="SMART" id="SM00967"/>
    </source>
</evidence>
<dbReference type="CDD" id="cd18103">
    <property type="entry name" value="SpoU-like_RlmB"/>
    <property type="match status" value="1"/>
</dbReference>
<feature type="non-terminal residue" evidence="4">
    <location>
        <position position="213"/>
    </location>
</feature>
<dbReference type="InterPro" id="IPR029026">
    <property type="entry name" value="tRNA_m1G_MTases_N"/>
</dbReference>
<dbReference type="GO" id="GO:0003723">
    <property type="term" value="F:RNA binding"/>
    <property type="evidence" value="ECO:0007669"/>
    <property type="project" value="InterPro"/>
</dbReference>
<dbReference type="SUPFAM" id="SSF75217">
    <property type="entry name" value="alpha/beta knot"/>
    <property type="match status" value="1"/>
</dbReference>
<evidence type="ECO:0000256" key="2">
    <source>
        <dbReference type="ARBA" id="ARBA00022679"/>
    </source>
</evidence>
<keyword evidence="2" id="KW-0808">Transferase</keyword>
<gene>
    <name evidence="4" type="ORF">S01H4_57528</name>
</gene>
<dbReference type="GO" id="GO:0005829">
    <property type="term" value="C:cytosol"/>
    <property type="evidence" value="ECO:0007669"/>
    <property type="project" value="TreeGrafter"/>
</dbReference>
<feature type="domain" description="RNA 2-O ribose methyltransferase substrate binding" evidence="3">
    <location>
        <begin position="6"/>
        <end position="90"/>
    </location>
</feature>